<dbReference type="InterPro" id="IPR045175">
    <property type="entry name" value="M28_fam"/>
</dbReference>
<comment type="function">
    <text evidence="1">May be involved in vacuolar sorting and osmoregulation.</text>
</comment>
<feature type="transmembrane region" description="Helical" evidence="9">
    <location>
        <begin position="405"/>
        <end position="425"/>
    </location>
</feature>
<keyword evidence="5" id="KW-0926">Vacuole</keyword>
<proteinExistence type="inferred from homology"/>
<evidence type="ECO:0000256" key="6">
    <source>
        <dbReference type="ARBA" id="ARBA00022989"/>
    </source>
</evidence>
<accession>A0ABU0EDY7</accession>
<organism evidence="11 12">
    <name type="scientific">Cellulomonas humilata</name>
    <dbReference type="NCBI Taxonomy" id="144055"/>
    <lineage>
        <taxon>Bacteria</taxon>
        <taxon>Bacillati</taxon>
        <taxon>Actinomycetota</taxon>
        <taxon>Actinomycetes</taxon>
        <taxon>Micrococcales</taxon>
        <taxon>Cellulomonadaceae</taxon>
        <taxon>Cellulomonas</taxon>
    </lineage>
</organism>
<dbReference type="SUPFAM" id="SSF53187">
    <property type="entry name" value="Zn-dependent exopeptidases"/>
    <property type="match status" value="1"/>
</dbReference>
<feature type="transmembrane region" description="Helical" evidence="9">
    <location>
        <begin position="485"/>
        <end position="509"/>
    </location>
</feature>
<evidence type="ECO:0000313" key="12">
    <source>
        <dbReference type="Proteomes" id="UP001239626"/>
    </source>
</evidence>
<dbReference type="Pfam" id="PF04389">
    <property type="entry name" value="Peptidase_M28"/>
    <property type="match status" value="1"/>
</dbReference>
<comment type="similarity">
    <text evidence="3">Belongs to the peptidase M28 family.</text>
</comment>
<dbReference type="RefSeq" id="WP_307491566.1">
    <property type="nucleotide sequence ID" value="NZ_JAUSVB010000002.1"/>
</dbReference>
<keyword evidence="9" id="KW-0812">Transmembrane</keyword>
<protein>
    <recommendedName>
        <fullName evidence="4">Vacuolar membrane protease</fullName>
    </recommendedName>
    <alternativeName>
        <fullName evidence="8">FXNA-related family protease 1</fullName>
    </alternativeName>
</protein>
<keyword evidence="7" id="KW-0325">Glycoprotein</keyword>
<dbReference type="InterPro" id="IPR007484">
    <property type="entry name" value="Peptidase_M28"/>
</dbReference>
<dbReference type="Proteomes" id="UP001239626">
    <property type="component" value="Unassembled WGS sequence"/>
</dbReference>
<comment type="subcellular location">
    <subcellularLocation>
        <location evidence="2">Vacuole membrane</location>
        <topology evidence="2">Multi-pass membrane protein</topology>
    </subcellularLocation>
</comment>
<keyword evidence="12" id="KW-1185">Reference proteome</keyword>
<evidence type="ECO:0000313" key="11">
    <source>
        <dbReference type="EMBL" id="MDQ0373490.1"/>
    </source>
</evidence>
<gene>
    <name evidence="11" type="ORF">J2X26_001801</name>
</gene>
<feature type="domain" description="Peptidase M28" evidence="10">
    <location>
        <begin position="109"/>
        <end position="297"/>
    </location>
</feature>
<comment type="caution">
    <text evidence="11">The sequence shown here is derived from an EMBL/GenBank/DDBJ whole genome shotgun (WGS) entry which is preliminary data.</text>
</comment>
<dbReference type="EMBL" id="JAUSVB010000002">
    <property type="protein sequence ID" value="MDQ0373490.1"/>
    <property type="molecule type" value="Genomic_DNA"/>
</dbReference>
<feature type="transmembrane region" description="Helical" evidence="9">
    <location>
        <begin position="459"/>
        <end position="478"/>
    </location>
</feature>
<feature type="transmembrane region" description="Helical" evidence="9">
    <location>
        <begin position="432"/>
        <end position="453"/>
    </location>
</feature>
<evidence type="ECO:0000256" key="7">
    <source>
        <dbReference type="ARBA" id="ARBA00023180"/>
    </source>
</evidence>
<evidence type="ECO:0000259" key="10">
    <source>
        <dbReference type="Pfam" id="PF04389"/>
    </source>
</evidence>
<evidence type="ECO:0000256" key="1">
    <source>
        <dbReference type="ARBA" id="ARBA00003273"/>
    </source>
</evidence>
<dbReference type="PANTHER" id="PTHR12147:SF58">
    <property type="entry name" value="VACUOLAR MEMBRANE PROTEASE"/>
    <property type="match status" value="1"/>
</dbReference>
<evidence type="ECO:0000256" key="9">
    <source>
        <dbReference type="SAM" id="Phobius"/>
    </source>
</evidence>
<feature type="transmembrane region" description="Helical" evidence="9">
    <location>
        <begin position="543"/>
        <end position="563"/>
    </location>
</feature>
<keyword evidence="6 9" id="KW-1133">Transmembrane helix</keyword>
<evidence type="ECO:0000256" key="5">
    <source>
        <dbReference type="ARBA" id="ARBA00022554"/>
    </source>
</evidence>
<evidence type="ECO:0000256" key="4">
    <source>
        <dbReference type="ARBA" id="ARBA00017435"/>
    </source>
</evidence>
<evidence type="ECO:0000256" key="3">
    <source>
        <dbReference type="ARBA" id="ARBA00010918"/>
    </source>
</evidence>
<feature type="transmembrane region" description="Helical" evidence="9">
    <location>
        <begin position="332"/>
        <end position="351"/>
    </location>
</feature>
<name>A0ABU0EDY7_9CELL</name>
<dbReference type="Gene3D" id="3.40.630.10">
    <property type="entry name" value="Zn peptidases"/>
    <property type="match status" value="1"/>
</dbReference>
<sequence>MNETTRSRGLSVLSLLLLVLLTAVSLWTVWPPAPAPADAPADTFSAQRAFEHVEGIGQEVHPAGSEAAGDVRDYLVDTLTDLGLEPEVVEGVGATGALGSGYGLAAVENVVAVVPGSDSTGTVFLVAHYDSVQVSYGANDDGAGTATLLETVRALREGPPLTNDLVLLFTDAEEACLCGAEAFVHDDPLGADGGVVLNFEARGSSGPAIMFETSRGNAALVDVYSTVPHPVGSSMAVEVYRILPNDTDFSPFREEARFTGLNTAYIDGSAAYHTPEDRPEYMDLASLQHHGANALALARALGDDDISALSVPSANDATYFPAFGELARYPGWLVWPVAVLAALAVVALGWLSVRRELVTGRRLAAGFAWALAPIVVVVVVAQLFWMLLVALRPGYAELLDPWQPWWFRAALVALVVTVLLVWFGALRDRLGAPALVVGALGWLAVLGLVLASVTPGGSYLAALPALAGGVGGIVALRLGDTSRVVVHTVVGAVAVVVLAPIVLLFLPALGLATGAAPALFAILLGLALLPVLDGLVPRGRRSLLPALGAGVVAVACVGVGLVVDQFDEEHPLPTQLMYALDADSGDAWWVSSEISPSGWTGQFVSEHEDVHATFPLLGTDVWTGQAEAADLAAPEVTTDSDTTTDGVRTLELTITPQRDVRLVSLTIADGGVQSAQIEGRDVPVADGTLAAVFNAPQAGGVHVTLTLSGDDEAVLQVADGSDGLEDLPGFEPRPAGVGILGSHTSELVLVGTTVTL</sequence>
<feature type="transmembrane region" description="Helical" evidence="9">
    <location>
        <begin position="363"/>
        <end position="385"/>
    </location>
</feature>
<evidence type="ECO:0000256" key="8">
    <source>
        <dbReference type="ARBA" id="ARBA00031512"/>
    </source>
</evidence>
<evidence type="ECO:0000256" key="2">
    <source>
        <dbReference type="ARBA" id="ARBA00004128"/>
    </source>
</evidence>
<feature type="transmembrane region" description="Helical" evidence="9">
    <location>
        <begin position="515"/>
        <end position="536"/>
    </location>
</feature>
<keyword evidence="9" id="KW-0472">Membrane</keyword>
<reference evidence="11 12" key="1">
    <citation type="submission" date="2023-07" db="EMBL/GenBank/DDBJ databases">
        <title>Sorghum-associated microbial communities from plants grown in Nebraska, USA.</title>
        <authorList>
            <person name="Schachtman D."/>
        </authorList>
    </citation>
    <scope>NUCLEOTIDE SEQUENCE [LARGE SCALE GENOMIC DNA]</scope>
    <source>
        <strain evidence="11 12">BE332</strain>
    </source>
</reference>
<dbReference type="PANTHER" id="PTHR12147">
    <property type="entry name" value="METALLOPEPTIDASE M28 FAMILY MEMBER"/>
    <property type="match status" value="1"/>
</dbReference>